<feature type="compositionally biased region" description="Low complexity" evidence="2">
    <location>
        <begin position="986"/>
        <end position="1002"/>
    </location>
</feature>
<feature type="region of interest" description="Disordered" evidence="2">
    <location>
        <begin position="629"/>
        <end position="664"/>
    </location>
</feature>
<accession>A0AAV7R551</accession>
<feature type="compositionally biased region" description="Polar residues" evidence="2">
    <location>
        <begin position="1055"/>
        <end position="1076"/>
    </location>
</feature>
<dbReference type="GO" id="GO:0005813">
    <property type="term" value="C:centrosome"/>
    <property type="evidence" value="ECO:0007669"/>
    <property type="project" value="TreeGrafter"/>
</dbReference>
<feature type="compositionally biased region" description="Basic and acidic residues" evidence="2">
    <location>
        <begin position="397"/>
        <end position="414"/>
    </location>
</feature>
<feature type="compositionally biased region" description="Polar residues" evidence="2">
    <location>
        <begin position="532"/>
        <end position="547"/>
    </location>
</feature>
<feature type="region of interest" description="Disordered" evidence="2">
    <location>
        <begin position="344"/>
        <end position="512"/>
    </location>
</feature>
<feature type="region of interest" description="Disordered" evidence="2">
    <location>
        <begin position="119"/>
        <end position="228"/>
    </location>
</feature>
<keyword evidence="5" id="KW-1185">Reference proteome</keyword>
<feature type="compositionally biased region" description="Basic and acidic residues" evidence="2">
    <location>
        <begin position="1099"/>
        <end position="1113"/>
    </location>
</feature>
<dbReference type="GO" id="GO:0021849">
    <property type="term" value="P:neuroblast division in subventricular zone"/>
    <property type="evidence" value="ECO:0007669"/>
    <property type="project" value="TreeGrafter"/>
</dbReference>
<protein>
    <recommendedName>
        <fullName evidence="3">AKNA domain-containing protein</fullName>
    </recommendedName>
</protein>
<feature type="compositionally biased region" description="Acidic residues" evidence="2">
    <location>
        <begin position="162"/>
        <end position="174"/>
    </location>
</feature>
<feature type="compositionally biased region" description="Polar residues" evidence="2">
    <location>
        <begin position="800"/>
        <end position="811"/>
    </location>
</feature>
<feature type="compositionally biased region" description="Basic residues" evidence="2">
    <location>
        <begin position="1401"/>
        <end position="1410"/>
    </location>
</feature>
<feature type="domain" description="AKNA" evidence="3">
    <location>
        <begin position="718"/>
        <end position="783"/>
    </location>
</feature>
<keyword evidence="1" id="KW-0175">Coiled coil</keyword>
<organism evidence="4 5">
    <name type="scientific">Pleurodeles waltl</name>
    <name type="common">Iberian ribbed newt</name>
    <dbReference type="NCBI Taxonomy" id="8319"/>
    <lineage>
        <taxon>Eukaryota</taxon>
        <taxon>Metazoa</taxon>
        <taxon>Chordata</taxon>
        <taxon>Craniata</taxon>
        <taxon>Vertebrata</taxon>
        <taxon>Euteleostomi</taxon>
        <taxon>Amphibia</taxon>
        <taxon>Batrachia</taxon>
        <taxon>Caudata</taxon>
        <taxon>Salamandroidea</taxon>
        <taxon>Salamandridae</taxon>
        <taxon>Pleurodelinae</taxon>
        <taxon>Pleurodeles</taxon>
    </lineage>
</organism>
<dbReference type="Pfam" id="PF12443">
    <property type="entry name" value="AKNA"/>
    <property type="match status" value="1"/>
</dbReference>
<dbReference type="GO" id="GO:0001837">
    <property type="term" value="P:epithelial to mesenchymal transition"/>
    <property type="evidence" value="ECO:0007669"/>
    <property type="project" value="TreeGrafter"/>
</dbReference>
<evidence type="ECO:0000259" key="3">
    <source>
        <dbReference type="Pfam" id="PF12443"/>
    </source>
</evidence>
<feature type="compositionally biased region" description="Polar residues" evidence="2">
    <location>
        <begin position="1255"/>
        <end position="1279"/>
    </location>
</feature>
<proteinExistence type="predicted"/>
<comment type="caution">
    <text evidence="4">The sequence shown here is derived from an EMBL/GenBank/DDBJ whole genome shotgun (WGS) entry which is preliminary data.</text>
</comment>
<dbReference type="InterPro" id="IPR052655">
    <property type="entry name" value="AKNA_Centrosome-Trans_reg"/>
</dbReference>
<feature type="coiled-coil region" evidence="1">
    <location>
        <begin position="561"/>
        <end position="588"/>
    </location>
</feature>
<feature type="region of interest" description="Disordered" evidence="2">
    <location>
        <begin position="532"/>
        <end position="554"/>
    </location>
</feature>
<feature type="compositionally biased region" description="Low complexity" evidence="2">
    <location>
        <begin position="1192"/>
        <end position="1204"/>
    </location>
</feature>
<feature type="region of interest" description="Disordered" evidence="2">
    <location>
        <begin position="1"/>
        <end position="46"/>
    </location>
</feature>
<feature type="region of interest" description="Disordered" evidence="2">
    <location>
        <begin position="775"/>
        <end position="870"/>
    </location>
</feature>
<dbReference type="Proteomes" id="UP001066276">
    <property type="component" value="Chromosome 6"/>
</dbReference>
<evidence type="ECO:0000313" key="5">
    <source>
        <dbReference type="Proteomes" id="UP001066276"/>
    </source>
</evidence>
<evidence type="ECO:0000256" key="2">
    <source>
        <dbReference type="SAM" id="MobiDB-lite"/>
    </source>
</evidence>
<feature type="region of interest" description="Disordered" evidence="2">
    <location>
        <begin position="894"/>
        <end position="1211"/>
    </location>
</feature>
<dbReference type="EMBL" id="JANPWB010000010">
    <property type="protein sequence ID" value="KAJ1145775.1"/>
    <property type="molecule type" value="Genomic_DNA"/>
</dbReference>
<reference evidence="4" key="1">
    <citation type="journal article" date="2022" name="bioRxiv">
        <title>Sequencing and chromosome-scale assembly of the giantPleurodeles waltlgenome.</title>
        <authorList>
            <person name="Brown T."/>
            <person name="Elewa A."/>
            <person name="Iarovenko S."/>
            <person name="Subramanian E."/>
            <person name="Araus A.J."/>
            <person name="Petzold A."/>
            <person name="Susuki M."/>
            <person name="Suzuki K.-i.T."/>
            <person name="Hayashi T."/>
            <person name="Toyoda A."/>
            <person name="Oliveira C."/>
            <person name="Osipova E."/>
            <person name="Leigh N.D."/>
            <person name="Simon A."/>
            <person name="Yun M.H."/>
        </authorList>
    </citation>
    <scope>NUCLEOTIDE SEQUENCE</scope>
    <source>
        <strain evidence="4">20211129_DDA</strain>
        <tissue evidence="4">Liver</tissue>
    </source>
</reference>
<dbReference type="PANTHER" id="PTHR21510">
    <property type="entry name" value="AKNA DOMAIN-CONTAINING PROTEIN"/>
    <property type="match status" value="1"/>
</dbReference>
<feature type="region of interest" description="Disordered" evidence="2">
    <location>
        <begin position="697"/>
        <end position="723"/>
    </location>
</feature>
<feature type="compositionally biased region" description="Low complexity" evidence="2">
    <location>
        <begin position="839"/>
        <end position="850"/>
    </location>
</feature>
<feature type="compositionally biased region" description="Polar residues" evidence="2">
    <location>
        <begin position="1181"/>
        <end position="1191"/>
    </location>
</feature>
<feature type="region of interest" description="Disordered" evidence="2">
    <location>
        <begin position="1242"/>
        <end position="1325"/>
    </location>
</feature>
<sequence>MAGSPFWVQQTEEAMGPGQQDWEENEEEEKAEEEEEESNGEEQDFEKYLDVNGVFRLQEQDAEGADGKKAFVMGSDDNILGLEERDVFALDDNGIMGMEEQSVCYPHSSSGLSRAFNFEEKSELSSPTHRRSFDLSDQRDTDSLPITSSLGEHGAGRHVDDSLEDLEPESLDDTDAPRIWMPTRDRQLDMTEDEQDRVSSVDLERPEADEEGEGSQGDDYPDLPYDGQFGTVYDLSLEAMQDSEGVYEEYRKVLGFENDWEESDFSPDQSRVATEHPYELDKVSVNSEQEDARSISQLGKTLAFPSGLPAPLNEGGSGAEEPSPLLDSSHWNMSQSLLSHVSMEDLQNRPGIDDETFPESSYTESVDDSTAAAFRMSTRGPRSSHSRPALAAKFIKRQKDNLKKESPSDSEQHMEGPLLRPGQAVKTNMPALLPSKGNRQSRSLSPKRNPVDKKTARSRSPRPSPTAETLTYGRGQLNYPLPDFSKVEPRVKFDQSYRPPRGRALLRKSAGSEAPLVFKSPAEIVREVLLSSTEGSPQKAAFSSTTIPEEFKSPRQATELVHQLQEDYNKLLTKYAEAENTIDRLRLGAKVNLYADPPKPSHSVQSGAVSQGSKVMVFDIPYPQVAQFNQIPSQSPDPESLPAEGEHSAAPQPPPTPPEVDNVSGADALHFMDEPSPGEYLTQTLAKQAEKFQRQVESFESQLQRGKLSPQEQRKSLQRLKGAQDTLERAYLQAREEHRLLRQRRGPGAHNGEFDPDRVVEGEIFRLGLQLEELKDGIDQSMQSRPGPSLHPEPRPPSGIHSTPLSDDLTQPPTPSAVTPIPAVRTPYPETPIPKESTSHAQVEVSSASSESDDGEDLPEPLQHKRSEVEKGFDHLLGQYNSFKTLPEAMGLESVLEEKRPAEEIDGAAGDAGRGRRTWKRPSLKEEWSQTAPQPQPIERKPSLPGRALGTPPRRSRPPSIRGNESQPKSRVAEPTAQTVNPKPSIPSRQSSAASAAGSPPSEHLPQKRFLQPKVLQLEERIVSPDSGFVGSEGSRISPQTPEQHPRQTRCFQELSPSPSFSPPNKRNTEQVSPRVTRNIRMPNGVVKAPTMSALRSSLKKDGPRQSKNKEPHVTLSSVRTVPPMDSQSKKRGPQRQIPQVSRLEIISPTQWSNNIMDRENERDAAIGPMDSENEEHSDAGTFQTTTTPQRSPSIPASPSLSPPRTRTQTQPDLLGSRLARDEAIQALQNEVSRLRQRLEQTLQRPQGTPRESLWSRTQAAGDTPRSWNSSVCGISTDGTPEAYGEPSRRSKPSVRVRSASLPRDGPDLDFTLDSDHSLRRPRSQTFQPEWANGLSTERMGDASSFTGPYTGTEYHLPGPNPMMQETRMSADSCPHCQGTRAPSPETLHINGIKNNMMHSTPKKAMHRTPKAGCPLCSRSNTSRSPHTKSAPVTDRQKSASSSRSSEETTKATKQQQEPQPGVWFMAGPPAPSPVSSYIPAVPLVPYSTSMPYSPSVVYCTSPAPTSTSPGSSRLYYPRGYKVTELQSPGIRQQSRGHRRSVTLGLEDLEDLRWSLSQAVDAAQSMKLTTRKMSRSLTYDLSNMRTLRESCLF</sequence>
<gene>
    <name evidence="4" type="ORF">NDU88_012059</name>
</gene>
<dbReference type="PANTHER" id="PTHR21510:SF15">
    <property type="entry name" value="MICROTUBULE ORGANIZATION PROTEIN AKNA"/>
    <property type="match status" value="1"/>
</dbReference>
<evidence type="ECO:0000256" key="1">
    <source>
        <dbReference type="SAM" id="Coils"/>
    </source>
</evidence>
<feature type="compositionally biased region" description="Acidic residues" evidence="2">
    <location>
        <begin position="21"/>
        <end position="44"/>
    </location>
</feature>
<dbReference type="GO" id="GO:0060234">
    <property type="term" value="P:neuroblast delamination"/>
    <property type="evidence" value="ECO:0007669"/>
    <property type="project" value="TreeGrafter"/>
</dbReference>
<dbReference type="InterPro" id="IPR022150">
    <property type="entry name" value="AKNA_dom"/>
</dbReference>
<feature type="region of interest" description="Disordered" evidence="2">
    <location>
        <begin position="738"/>
        <end position="759"/>
    </location>
</feature>
<feature type="compositionally biased region" description="Basic and acidic residues" evidence="2">
    <location>
        <begin position="485"/>
        <end position="495"/>
    </location>
</feature>
<feature type="compositionally biased region" description="Polar residues" evidence="2">
    <location>
        <begin position="437"/>
        <end position="446"/>
    </location>
</feature>
<feature type="compositionally biased region" description="Basic and acidic residues" evidence="2">
    <location>
        <begin position="196"/>
        <end position="206"/>
    </location>
</feature>
<feature type="region of interest" description="Disordered" evidence="2">
    <location>
        <begin position="285"/>
        <end position="331"/>
    </location>
</feature>
<name>A0AAV7R551_PLEWA</name>
<feature type="region of interest" description="Disordered" evidence="2">
    <location>
        <begin position="1400"/>
        <end position="1468"/>
    </location>
</feature>
<evidence type="ECO:0000313" key="4">
    <source>
        <dbReference type="EMBL" id="KAJ1145775.1"/>
    </source>
</evidence>
<feature type="compositionally biased region" description="Basic and acidic residues" evidence="2">
    <location>
        <begin position="131"/>
        <end position="142"/>
    </location>
</feature>